<evidence type="ECO:0000313" key="7">
    <source>
        <dbReference type="Proteomes" id="UP000825483"/>
    </source>
</evidence>
<dbReference type="AlphaFoldDB" id="A0A9R1CYF3"/>
<dbReference type="CDD" id="cd16393">
    <property type="entry name" value="SPO0J_N"/>
    <property type="match status" value="1"/>
</dbReference>
<dbReference type="SMART" id="SM00470">
    <property type="entry name" value="ParB"/>
    <property type="match status" value="1"/>
</dbReference>
<comment type="similarity">
    <text evidence="1">Belongs to the ParB family.</text>
</comment>
<feature type="domain" description="ParB-like N-terminal" evidence="5">
    <location>
        <begin position="14"/>
        <end position="107"/>
    </location>
</feature>
<gene>
    <name evidence="6" type="ORF">PRLR5076_18610</name>
</gene>
<keyword evidence="7" id="KW-1185">Reference proteome</keyword>
<dbReference type="GO" id="GO:0003677">
    <property type="term" value="F:DNA binding"/>
    <property type="evidence" value="ECO:0007669"/>
    <property type="project" value="UniProtKB-KW"/>
</dbReference>
<keyword evidence="2" id="KW-0159">Chromosome partition</keyword>
<dbReference type="NCBIfam" id="TIGR00180">
    <property type="entry name" value="parB_part"/>
    <property type="match status" value="1"/>
</dbReference>
<evidence type="ECO:0000313" key="6">
    <source>
        <dbReference type="EMBL" id="GJG59010.1"/>
    </source>
</evidence>
<feature type="compositionally biased region" description="Acidic residues" evidence="4">
    <location>
        <begin position="587"/>
        <end position="605"/>
    </location>
</feature>
<dbReference type="Pfam" id="PF17762">
    <property type="entry name" value="HTH_ParB"/>
    <property type="match status" value="1"/>
</dbReference>
<dbReference type="SUPFAM" id="SSF110849">
    <property type="entry name" value="ParB/Sulfiredoxin"/>
    <property type="match status" value="1"/>
</dbReference>
<dbReference type="Proteomes" id="UP000825483">
    <property type="component" value="Unassembled WGS sequence"/>
</dbReference>
<evidence type="ECO:0000256" key="3">
    <source>
        <dbReference type="ARBA" id="ARBA00023125"/>
    </source>
</evidence>
<dbReference type="InterPro" id="IPR041468">
    <property type="entry name" value="HTH_ParB/Spo0J"/>
</dbReference>
<dbReference type="GO" id="GO:0007059">
    <property type="term" value="P:chromosome segregation"/>
    <property type="evidence" value="ECO:0007669"/>
    <property type="project" value="UniProtKB-KW"/>
</dbReference>
<dbReference type="Gene3D" id="1.10.10.2830">
    <property type="match status" value="1"/>
</dbReference>
<keyword evidence="3" id="KW-0238">DNA-binding</keyword>
<dbReference type="RefSeq" id="WP_223928977.1">
    <property type="nucleotide sequence ID" value="NZ_BPTU01000001.1"/>
</dbReference>
<dbReference type="InterPro" id="IPR003115">
    <property type="entry name" value="ParB_N"/>
</dbReference>
<dbReference type="Gene3D" id="3.90.1530.30">
    <property type="match status" value="1"/>
</dbReference>
<dbReference type="GO" id="GO:0045881">
    <property type="term" value="P:positive regulation of sporulation resulting in formation of a cellular spore"/>
    <property type="evidence" value="ECO:0007669"/>
    <property type="project" value="TreeGrafter"/>
</dbReference>
<organism evidence="6 7">
    <name type="scientific">Prevotella lacticifex</name>
    <dbReference type="NCBI Taxonomy" id="2854755"/>
    <lineage>
        <taxon>Bacteria</taxon>
        <taxon>Pseudomonadati</taxon>
        <taxon>Bacteroidota</taxon>
        <taxon>Bacteroidia</taxon>
        <taxon>Bacteroidales</taxon>
        <taxon>Prevotellaceae</taxon>
        <taxon>Prevotella</taxon>
    </lineage>
</organism>
<sequence>MQTKNKEPKNITVKNIPVADICPSELNPRKTFDQESLAELAQNIKEHGLVQPITIRKRPKGSDTKYEIVCGERRFRATLLNGASEIQCIIKDLDDKQAFAAMIIENLQRKDVDPIEEAAALSKLYNDGTMSVADMAKMLGKSTSFVTGRIQLNNIIDEFVQLMRDGTLYLVHLLDICKLTVEQQKKLYEECFSPACIARWTQKILKMEILHDMIDEHVMQFLDTAKFDIKDCSFSCGRGCEGCPLNTKNKPDSFKDVDRPRCMDSACFGQKTLEHILRTAKESGLTLVYQGKNNEKWITAAGAAGLKLINADDRKYVFEPIEPDESKFSDKECYEKRMQAYRHAKAIFDSNVEDGLVEKVFEVCFDGKLSGEFKWTFSAPKENEDARESLSKKEQITKWKDQMLKCDEQEHDELIEEKRKLLAESSYSTMNTPLGPEEQKLFHAIIMKRLSYEFKKSIGIEWANNESAYKECAKKIEEHRNAIKREFMKQYLSEKSVCYSHDLAGMLIALCDDQMGNVEELEKSVAEKYDKQRKACKARIDELKGVKVEEPVEEETPAEEEPADAPDENTVAAPAEEEVSEAPATEEPTEAEEATEEVPSDEQTDEAPSAE</sequence>
<feature type="region of interest" description="Disordered" evidence="4">
    <location>
        <begin position="547"/>
        <end position="611"/>
    </location>
</feature>
<dbReference type="InterPro" id="IPR036086">
    <property type="entry name" value="ParB/Sulfiredoxin_sf"/>
</dbReference>
<protein>
    <submittedName>
        <fullName evidence="6">Chromosome partitioning protein ParB</fullName>
    </submittedName>
</protein>
<evidence type="ECO:0000256" key="1">
    <source>
        <dbReference type="ARBA" id="ARBA00006295"/>
    </source>
</evidence>
<dbReference type="EMBL" id="BPUB01000002">
    <property type="protein sequence ID" value="GJG59010.1"/>
    <property type="molecule type" value="Genomic_DNA"/>
</dbReference>
<dbReference type="SUPFAM" id="SSF109709">
    <property type="entry name" value="KorB DNA-binding domain-like"/>
    <property type="match status" value="1"/>
</dbReference>
<dbReference type="FunFam" id="3.90.1530.30:FF:000001">
    <property type="entry name" value="Chromosome partitioning protein ParB"/>
    <property type="match status" value="1"/>
</dbReference>
<dbReference type="PANTHER" id="PTHR33375:SF1">
    <property type="entry name" value="CHROMOSOME-PARTITIONING PROTEIN PARB-RELATED"/>
    <property type="match status" value="1"/>
</dbReference>
<evidence type="ECO:0000256" key="2">
    <source>
        <dbReference type="ARBA" id="ARBA00022829"/>
    </source>
</evidence>
<proteinExistence type="inferred from homology"/>
<feature type="compositionally biased region" description="Acidic residues" evidence="4">
    <location>
        <begin position="551"/>
        <end position="567"/>
    </location>
</feature>
<dbReference type="PANTHER" id="PTHR33375">
    <property type="entry name" value="CHROMOSOME-PARTITIONING PROTEIN PARB-RELATED"/>
    <property type="match status" value="1"/>
</dbReference>
<evidence type="ECO:0000256" key="4">
    <source>
        <dbReference type="SAM" id="MobiDB-lite"/>
    </source>
</evidence>
<dbReference type="Pfam" id="PF02195">
    <property type="entry name" value="ParB_N"/>
    <property type="match status" value="1"/>
</dbReference>
<accession>A0A9R1CYF3</accession>
<dbReference type="InterPro" id="IPR050336">
    <property type="entry name" value="Chromosome_partition/occlusion"/>
</dbReference>
<dbReference type="InterPro" id="IPR004437">
    <property type="entry name" value="ParB/RepB/Spo0J"/>
</dbReference>
<name>A0A9R1CYF3_9BACT</name>
<evidence type="ECO:0000259" key="5">
    <source>
        <dbReference type="SMART" id="SM00470"/>
    </source>
</evidence>
<dbReference type="GO" id="GO:0005694">
    <property type="term" value="C:chromosome"/>
    <property type="evidence" value="ECO:0007669"/>
    <property type="project" value="TreeGrafter"/>
</dbReference>
<dbReference type="GeneID" id="72466947"/>
<comment type="caution">
    <text evidence="6">The sequence shown here is derived from an EMBL/GenBank/DDBJ whole genome shotgun (WGS) entry which is preliminary data.</text>
</comment>
<reference evidence="6" key="1">
    <citation type="journal article" date="2022" name="Int. J. Syst. Evol. Microbiol.">
        <title>Prevotella lacticifex sp. nov., isolated from the rumen of cows.</title>
        <authorList>
            <person name="Shinkai T."/>
            <person name="Ikeyama N."/>
            <person name="Kumagai M."/>
            <person name="Ohmori H."/>
            <person name="Sakamoto M."/>
            <person name="Ohkuma M."/>
            <person name="Mitsumori M."/>
        </authorList>
    </citation>
    <scope>NUCLEOTIDE SEQUENCE</scope>
    <source>
        <strain evidence="6">R5076</strain>
    </source>
</reference>